<feature type="transmembrane region" description="Helical" evidence="1">
    <location>
        <begin position="29"/>
        <end position="46"/>
    </location>
</feature>
<dbReference type="Pfam" id="PF09515">
    <property type="entry name" value="Thia_YuaJ"/>
    <property type="match status" value="1"/>
</dbReference>
<keyword evidence="1" id="KW-0472">Membrane</keyword>
<keyword evidence="3" id="KW-1185">Reference proteome</keyword>
<dbReference type="GO" id="GO:0005886">
    <property type="term" value="C:plasma membrane"/>
    <property type="evidence" value="ECO:0007669"/>
    <property type="project" value="InterPro"/>
</dbReference>
<proteinExistence type="predicted"/>
<evidence type="ECO:0008006" key="4">
    <source>
        <dbReference type="Google" id="ProtNLM"/>
    </source>
</evidence>
<dbReference type="InterPro" id="IPR012651">
    <property type="entry name" value="Thia_Transptr_ThiT"/>
</dbReference>
<dbReference type="EMBL" id="PHNF01000001">
    <property type="protein sequence ID" value="PPE06639.1"/>
    <property type="molecule type" value="Genomic_DNA"/>
</dbReference>
<accession>A0A2S5RH25</accession>
<sequence>MIFSVFLCGGFYMERHFFYKVKKLRVKDITTMGIMLALYLVLNVMIGYSFGGLYFTINIQFIPIFIMAIYTDWLRTLIVAMIGSIIAFFLPANLDAGNIPAYLFDYAIPLWTIAFCSLFMPREIKNIVKYSSFYDKRIGKIWGSIKYSFIWIWRQKGFVIGIFVFVVLFFISKSIGGVLFWRGDKPINFQLFIWAGGVNLPNSIIDSILLGILIPLVCNILQPIKKQIY</sequence>
<evidence type="ECO:0000256" key="1">
    <source>
        <dbReference type="SAM" id="Phobius"/>
    </source>
</evidence>
<reference evidence="2 3" key="1">
    <citation type="submission" date="2017-11" db="EMBL/GenBank/DDBJ databases">
        <title>Genome sequence of Mesoplasma corruscae ELCA-2 (ATCC 49579).</title>
        <authorList>
            <person name="Lo W.-S."/>
            <person name="Kuo C.-H."/>
        </authorList>
    </citation>
    <scope>NUCLEOTIDE SEQUENCE [LARGE SCALE GENOMIC DNA]</scope>
    <source>
        <strain evidence="2 3">ELCA-2</strain>
    </source>
</reference>
<dbReference type="AlphaFoldDB" id="A0A2S5RH25"/>
<feature type="transmembrane region" description="Helical" evidence="1">
    <location>
        <begin position="100"/>
        <end position="120"/>
    </location>
</feature>
<dbReference type="Gene3D" id="1.10.1760.20">
    <property type="match status" value="1"/>
</dbReference>
<feature type="transmembrane region" description="Helical" evidence="1">
    <location>
        <begin position="200"/>
        <end position="221"/>
    </location>
</feature>
<evidence type="ECO:0000313" key="2">
    <source>
        <dbReference type="EMBL" id="PPE06639.1"/>
    </source>
</evidence>
<dbReference type="Proteomes" id="UP000239785">
    <property type="component" value="Unassembled WGS sequence"/>
</dbReference>
<keyword evidence="1" id="KW-0812">Transmembrane</keyword>
<evidence type="ECO:0000313" key="3">
    <source>
        <dbReference type="Proteomes" id="UP000239785"/>
    </source>
</evidence>
<gene>
    <name evidence="2" type="ORF">MCORR_v1c02700</name>
</gene>
<comment type="caution">
    <text evidence="2">The sequence shown here is derived from an EMBL/GenBank/DDBJ whole genome shotgun (WGS) entry which is preliminary data.</text>
</comment>
<keyword evidence="1" id="KW-1133">Transmembrane helix</keyword>
<feature type="transmembrane region" description="Helical" evidence="1">
    <location>
        <begin position="158"/>
        <end position="180"/>
    </location>
</feature>
<protein>
    <recommendedName>
        <fullName evidence="4">Thiamine transporter</fullName>
    </recommendedName>
</protein>
<organism evidence="2 3">
    <name type="scientific">Mesoplasma corruscae</name>
    <dbReference type="NCBI Taxonomy" id="216874"/>
    <lineage>
        <taxon>Bacteria</taxon>
        <taxon>Bacillati</taxon>
        <taxon>Mycoplasmatota</taxon>
        <taxon>Mollicutes</taxon>
        <taxon>Entomoplasmatales</taxon>
        <taxon>Entomoplasmataceae</taxon>
        <taxon>Mesoplasma</taxon>
    </lineage>
</organism>
<name>A0A2S5RH25_9MOLU</name>
<dbReference type="GO" id="GO:0015234">
    <property type="term" value="F:thiamine transmembrane transporter activity"/>
    <property type="evidence" value="ECO:0007669"/>
    <property type="project" value="InterPro"/>
</dbReference>
<feature type="transmembrane region" description="Helical" evidence="1">
    <location>
        <begin position="77"/>
        <end position="94"/>
    </location>
</feature>